<feature type="domain" description="Activating transcription factor 7-interacting protein Fn3" evidence="3">
    <location>
        <begin position="911"/>
        <end position="1007"/>
    </location>
</feature>
<feature type="region of interest" description="Disordered" evidence="2">
    <location>
        <begin position="31"/>
        <end position="230"/>
    </location>
</feature>
<sequence>MMPSLDHCISNSSEMTTLTNTLEVFDTYKHRDDKDSDEESFHLPLDDDESDSKVQDSVRNGNGNETEDDILNKFEGASGALDHIDSQLEERLLNEEEEEKKEAKQETANTSTKKLESDSTQIVENGIHSHEEGKDEDVRESEANCTASKDVADLQPETDKQSSPSTNLLEKSTENVSTTEEKQESQSGGILNETNAEKGAATDINEDSKSDATENNNVPKVDVGEELSSTNKDASAIDALKNTNEHLSVTKVINAAKEDKLNEKSAKDNNDSLQPIVDEPSGVSKEQKDNKDMQSKSQGDVNEDASNENKSADKGDDLNESCKHNEDSEDLFDISIIRDAEEDNAESAYNEAHAEENQIEENEEYDDRADDKMEDDCVNDKGSNEEDDEMEEMDIDKHEDHLKSDDVDIEEGNLKLDCDATKDSVSDGEGENCKKTDVVQISNEQKASEKTNSVEKRASECRLDEVTGSLIGVDGREINYEDDVTEEHNDNEDPLRNSLKRPSAEDGEAGAAKKLRTEQTVAVEAKEKEKPKEKLPLRTLLSLSDFMKTRKHNRRLTMQDLEEFCVQKICEAIVHKSELGDVHHQLKLQEQLIETMRKEIQQLTKQARDLEIVNKKLMNDLKQQTATQKPLNPLKITRSVGLQVKFTPTFEANLKRRQPNPTVSNQKVQAQTPPARSPRVTPNVVTTVNRQVASPQKQQQVQSKPTTPLLSQALQNRRSLPTDNTNKIPNQTVRIKPADPKSGTPSASVIDLTDEDDKKDKNKATPAKIVPSKNITVPLRTTPMRVNATAQGLRLTTSQGKVSPITSVVTSSTPQVMYVVQSSPQNVLTSPLGPKAVVVNFQSANGVLTSTLNGSAVSVIPKQGNTIQLKTVAPTKTLQSNKIVKVSNKHPAPLPPPPVVRINLEKPLKPIPPKPHLTIRKTDTGIILQWKMPYELDMYEVIASYQLYAYQETSALPSTDMWRKVGDVKALALPMACTLTQFADKNKYYFAVRPVDIHKRIGMFSEPEEISL</sequence>
<keyword evidence="5" id="KW-1185">Reference proteome</keyword>
<feature type="compositionally biased region" description="Polar residues" evidence="2">
    <location>
        <begin position="715"/>
        <end position="733"/>
    </location>
</feature>
<feature type="compositionally biased region" description="Basic and acidic residues" evidence="2">
    <location>
        <begin position="127"/>
        <end position="142"/>
    </location>
</feature>
<dbReference type="SUPFAM" id="SSF49265">
    <property type="entry name" value="Fibronectin type III"/>
    <property type="match status" value="1"/>
</dbReference>
<dbReference type="GO" id="GO:0005667">
    <property type="term" value="C:transcription regulator complex"/>
    <property type="evidence" value="ECO:0007669"/>
    <property type="project" value="TreeGrafter"/>
</dbReference>
<feature type="region of interest" description="Disordered" evidence="2">
    <location>
        <begin position="715"/>
        <end position="764"/>
    </location>
</feature>
<dbReference type="InterPro" id="IPR056565">
    <property type="entry name" value="Fn3_ATF7IP"/>
</dbReference>
<dbReference type="Proteomes" id="UP001168821">
    <property type="component" value="Unassembled WGS sequence"/>
</dbReference>
<evidence type="ECO:0000313" key="4">
    <source>
        <dbReference type="EMBL" id="KAJ3662221.1"/>
    </source>
</evidence>
<feature type="compositionally biased region" description="Basic and acidic residues" evidence="2">
    <location>
        <begin position="82"/>
        <end position="105"/>
    </location>
</feature>
<name>A0AA38IV32_9CUCU</name>
<feature type="compositionally biased region" description="Polar residues" evidence="2">
    <location>
        <begin position="659"/>
        <end position="674"/>
    </location>
</feature>
<feature type="coiled-coil region" evidence="1">
    <location>
        <begin position="586"/>
        <end position="627"/>
    </location>
</feature>
<feature type="compositionally biased region" description="Polar residues" evidence="2">
    <location>
        <begin position="107"/>
        <end position="123"/>
    </location>
</feature>
<feature type="region of interest" description="Disordered" evidence="2">
    <location>
        <begin position="655"/>
        <end position="682"/>
    </location>
</feature>
<dbReference type="EMBL" id="JALNTZ010000002">
    <property type="protein sequence ID" value="KAJ3662221.1"/>
    <property type="molecule type" value="Genomic_DNA"/>
</dbReference>
<dbReference type="PANTHER" id="PTHR23210:SF26">
    <property type="entry name" value="ACTIVATING TRANSCRIPTION FACTOR 7-INTERACTING PROTEIN 1"/>
    <property type="match status" value="1"/>
</dbReference>
<evidence type="ECO:0000313" key="5">
    <source>
        <dbReference type="Proteomes" id="UP001168821"/>
    </source>
</evidence>
<evidence type="ECO:0000256" key="1">
    <source>
        <dbReference type="SAM" id="Coils"/>
    </source>
</evidence>
<dbReference type="GO" id="GO:0006355">
    <property type="term" value="P:regulation of DNA-templated transcription"/>
    <property type="evidence" value="ECO:0007669"/>
    <property type="project" value="TreeGrafter"/>
</dbReference>
<dbReference type="AlphaFoldDB" id="A0AA38IV32"/>
<organism evidence="4 5">
    <name type="scientific">Zophobas morio</name>
    <dbReference type="NCBI Taxonomy" id="2755281"/>
    <lineage>
        <taxon>Eukaryota</taxon>
        <taxon>Metazoa</taxon>
        <taxon>Ecdysozoa</taxon>
        <taxon>Arthropoda</taxon>
        <taxon>Hexapoda</taxon>
        <taxon>Insecta</taxon>
        <taxon>Pterygota</taxon>
        <taxon>Neoptera</taxon>
        <taxon>Endopterygota</taxon>
        <taxon>Coleoptera</taxon>
        <taxon>Polyphaga</taxon>
        <taxon>Cucujiformia</taxon>
        <taxon>Tenebrionidae</taxon>
        <taxon>Zophobas</taxon>
    </lineage>
</organism>
<dbReference type="GO" id="GO:0005634">
    <property type="term" value="C:nucleus"/>
    <property type="evidence" value="ECO:0007669"/>
    <property type="project" value="TreeGrafter"/>
</dbReference>
<feature type="compositionally biased region" description="Basic and acidic residues" evidence="2">
    <location>
        <begin position="486"/>
        <end position="495"/>
    </location>
</feature>
<dbReference type="Pfam" id="PF16794">
    <property type="entry name" value="fn3_4"/>
    <property type="match status" value="1"/>
</dbReference>
<dbReference type="GO" id="GO:0003712">
    <property type="term" value="F:transcription coregulator activity"/>
    <property type="evidence" value="ECO:0007669"/>
    <property type="project" value="TreeGrafter"/>
</dbReference>
<feature type="compositionally biased region" description="Basic and acidic residues" evidence="2">
    <location>
        <begin position="285"/>
        <end position="294"/>
    </location>
</feature>
<feature type="compositionally biased region" description="Polar residues" evidence="2">
    <location>
        <begin position="185"/>
        <end position="194"/>
    </location>
</feature>
<dbReference type="InterPro" id="IPR026085">
    <property type="entry name" value="ATF7-int"/>
</dbReference>
<feature type="region of interest" description="Disordered" evidence="2">
    <location>
        <begin position="256"/>
        <end position="402"/>
    </location>
</feature>
<reference evidence="4" key="1">
    <citation type="journal article" date="2023" name="G3 (Bethesda)">
        <title>Whole genome assemblies of Zophobas morio and Tenebrio molitor.</title>
        <authorList>
            <person name="Kaur S."/>
            <person name="Stinson S.A."/>
            <person name="diCenzo G.C."/>
        </authorList>
    </citation>
    <scope>NUCLEOTIDE SEQUENCE</scope>
    <source>
        <strain evidence="4">QUZm001</strain>
    </source>
</reference>
<accession>A0AA38IV32</accession>
<proteinExistence type="predicted"/>
<feature type="region of interest" description="Disordered" evidence="2">
    <location>
        <begin position="483"/>
        <end position="518"/>
    </location>
</feature>
<evidence type="ECO:0000256" key="2">
    <source>
        <dbReference type="SAM" id="MobiDB-lite"/>
    </source>
</evidence>
<feature type="compositionally biased region" description="Basic and acidic residues" evidence="2">
    <location>
        <begin position="31"/>
        <end position="56"/>
    </location>
</feature>
<dbReference type="InterPro" id="IPR036116">
    <property type="entry name" value="FN3_sf"/>
</dbReference>
<evidence type="ECO:0000259" key="3">
    <source>
        <dbReference type="Pfam" id="PF16794"/>
    </source>
</evidence>
<feature type="compositionally biased region" description="Polar residues" evidence="2">
    <location>
        <begin position="161"/>
        <end position="178"/>
    </location>
</feature>
<dbReference type="PANTHER" id="PTHR23210">
    <property type="entry name" value="ACTIVATING TRANSCRIPTION FACTOR 7 INTERACTING PROTEIN"/>
    <property type="match status" value="1"/>
</dbReference>
<feature type="compositionally biased region" description="Acidic residues" evidence="2">
    <location>
        <begin position="385"/>
        <end position="394"/>
    </location>
</feature>
<keyword evidence="1" id="KW-0175">Coiled coil</keyword>
<comment type="caution">
    <text evidence="4">The sequence shown here is derived from an EMBL/GenBank/DDBJ whole genome shotgun (WGS) entry which is preliminary data.</text>
</comment>
<protein>
    <recommendedName>
        <fullName evidence="3">Activating transcription factor 7-interacting protein Fn3 domain-containing protein</fullName>
    </recommendedName>
</protein>
<feature type="compositionally biased region" description="Basic and acidic residues" evidence="2">
    <location>
        <begin position="310"/>
        <end position="326"/>
    </location>
</feature>
<gene>
    <name evidence="4" type="ORF">Zmor_006577</name>
</gene>
<feature type="compositionally biased region" description="Acidic residues" evidence="2">
    <location>
        <begin position="357"/>
        <end position="377"/>
    </location>
</feature>
<feature type="compositionally biased region" description="Basic and acidic residues" evidence="2">
    <location>
        <begin position="256"/>
        <end position="270"/>
    </location>
</feature>